<dbReference type="EMBL" id="JAAMPI010000364">
    <property type="protein sequence ID" value="KAF4632242.1"/>
    <property type="molecule type" value="Genomic_DNA"/>
</dbReference>
<feature type="region of interest" description="Disordered" evidence="1">
    <location>
        <begin position="21"/>
        <end position="55"/>
    </location>
</feature>
<feature type="compositionally biased region" description="Polar residues" evidence="1">
    <location>
        <begin position="402"/>
        <end position="411"/>
    </location>
</feature>
<keyword evidence="3" id="KW-1185">Reference proteome</keyword>
<protein>
    <submittedName>
        <fullName evidence="2">Uncharacterized protein</fullName>
    </submittedName>
</protein>
<dbReference type="OrthoDB" id="4755094at2759"/>
<feature type="compositionally biased region" description="Polar residues" evidence="1">
    <location>
        <begin position="505"/>
        <end position="515"/>
    </location>
</feature>
<reference evidence="2 3" key="1">
    <citation type="submission" date="2020-03" db="EMBL/GenBank/DDBJ databases">
        <title>Draft Genome Sequence of Cudoniella acicularis.</title>
        <authorList>
            <person name="Buettner E."/>
            <person name="Kellner H."/>
        </authorList>
    </citation>
    <scope>NUCLEOTIDE SEQUENCE [LARGE SCALE GENOMIC DNA]</scope>
    <source>
        <strain evidence="2 3">DSM 108380</strain>
    </source>
</reference>
<evidence type="ECO:0000313" key="3">
    <source>
        <dbReference type="Proteomes" id="UP000566819"/>
    </source>
</evidence>
<feature type="compositionally biased region" description="Basic and acidic residues" evidence="1">
    <location>
        <begin position="26"/>
        <end position="38"/>
    </location>
</feature>
<proteinExistence type="predicted"/>
<organism evidence="2 3">
    <name type="scientific">Cudoniella acicularis</name>
    <dbReference type="NCBI Taxonomy" id="354080"/>
    <lineage>
        <taxon>Eukaryota</taxon>
        <taxon>Fungi</taxon>
        <taxon>Dikarya</taxon>
        <taxon>Ascomycota</taxon>
        <taxon>Pezizomycotina</taxon>
        <taxon>Leotiomycetes</taxon>
        <taxon>Helotiales</taxon>
        <taxon>Tricladiaceae</taxon>
        <taxon>Cudoniella</taxon>
    </lineage>
</organism>
<dbReference type="Proteomes" id="UP000566819">
    <property type="component" value="Unassembled WGS sequence"/>
</dbReference>
<feature type="compositionally biased region" description="Basic and acidic residues" evidence="1">
    <location>
        <begin position="485"/>
        <end position="494"/>
    </location>
</feature>
<dbReference type="AlphaFoldDB" id="A0A8H4RPV2"/>
<accession>A0A8H4RPV2</accession>
<evidence type="ECO:0000313" key="2">
    <source>
        <dbReference type="EMBL" id="KAF4632242.1"/>
    </source>
</evidence>
<feature type="compositionally biased region" description="Low complexity" evidence="1">
    <location>
        <begin position="412"/>
        <end position="427"/>
    </location>
</feature>
<comment type="caution">
    <text evidence="2">The sequence shown here is derived from an EMBL/GenBank/DDBJ whole genome shotgun (WGS) entry which is preliminary data.</text>
</comment>
<feature type="compositionally biased region" description="Polar residues" evidence="1">
    <location>
        <begin position="557"/>
        <end position="567"/>
    </location>
</feature>
<gene>
    <name evidence="2" type="ORF">G7Y89_g5878</name>
</gene>
<feature type="region of interest" description="Disordered" evidence="1">
    <location>
        <begin position="387"/>
        <end position="429"/>
    </location>
</feature>
<name>A0A8H4RPV2_9HELO</name>
<evidence type="ECO:0000256" key="1">
    <source>
        <dbReference type="SAM" id="MobiDB-lite"/>
    </source>
</evidence>
<feature type="region of interest" description="Disordered" evidence="1">
    <location>
        <begin position="467"/>
        <end position="575"/>
    </location>
</feature>
<sequence>MNSPPSPWALSYDLLTLSTTRTRKTGKVDHSSQRHNSDMEMADSSQPRGSLDPWELKKENDKLREALDECKSQLIELLREDEQVSDATIHSEYERICKEIEGWVDDVLPEETKNFKDVFGKMMKEEREKGNLAGLKLYTPLPGQRFYEMDQWSWDRIDWLRNQSYANCAIISLVIWTFLESKIFDEDYPIGTLKRLPKNDTKHPESYQGHTSLLSGIIKVMINKKEQDQDAWQRVNKWRSETLTAMVATRHFKLRQVRYSQKLFDKLMARLKDWISPGTLSSHENVLREEIFDRAIKLHELIRCSKREYELDTSLTVLQQSTLMKNPKQWTLKDIKTWRPMNADANTIPYQLLFPGLYRMGDSEEPHELELVKPVVIVYGDEVQHSATQTFSPAHESRHTEVQPSSATKKLSSIPSASSVSSSQSENSKSRLGFLSGFKLKPLEQLRKASPAGARPIPSHDEATLPAAQGHKESGSGQYSPSKAMSDRPRYLGHREKRRGPVSDGDTTPKVSKTKFQAEESLSSFDEEDRSSESSISIDAEDSSNEGLKSPSGYKPTHSSWKIQKSSVPHDRGLR</sequence>